<dbReference type="HAMAP" id="MF_01479">
    <property type="entry name" value="WhiB"/>
    <property type="match status" value="1"/>
</dbReference>
<evidence type="ECO:0000256" key="10">
    <source>
        <dbReference type="ARBA" id="ARBA00023163"/>
    </source>
</evidence>
<keyword evidence="7 11" id="KW-0805">Transcription regulation</keyword>
<protein>
    <recommendedName>
        <fullName evidence="11">Transcriptional regulator WhiB</fullName>
    </recommendedName>
</protein>
<proteinExistence type="inferred from homology"/>
<comment type="similarity">
    <text evidence="2 11">Belongs to the WhiB family.</text>
</comment>
<dbReference type="Proteomes" id="UP000032458">
    <property type="component" value="Unassembled WGS sequence"/>
</dbReference>
<evidence type="ECO:0000256" key="1">
    <source>
        <dbReference type="ARBA" id="ARBA00004496"/>
    </source>
</evidence>
<keyword evidence="9 11" id="KW-1015">Disulfide bond</keyword>
<dbReference type="GO" id="GO:0003677">
    <property type="term" value="F:DNA binding"/>
    <property type="evidence" value="ECO:0007669"/>
    <property type="project" value="UniProtKB-UniRule"/>
</dbReference>
<dbReference type="PATRIC" id="fig|1240678.4.peg.2390"/>
<keyword evidence="15" id="KW-1185">Reference proteome</keyword>
<dbReference type="GO" id="GO:0045892">
    <property type="term" value="P:negative regulation of DNA-templated transcription"/>
    <property type="evidence" value="ECO:0007669"/>
    <property type="project" value="TreeGrafter"/>
</dbReference>
<comment type="subcellular location">
    <subcellularLocation>
        <location evidence="1 11">Cytoplasm</location>
    </subcellularLocation>
</comment>
<sequence>MHHTENDMLRTLGDLTWHDEAACCATGPHQVDPDNFFPEPDEMDRIRAAKALCAQCSVRNTCLDAALENGDSIGIRGGMTEEERADLHRKFQRRLNYARVNAVLAGQDVHLTNAERDAVVLAAYQAGTPAEQLARMLKITKEHAQRRYRNTRRQIRDRAIEQEKKANKGMKKSMKPESRTMALKEPRTKTSRGDLGTAA</sequence>
<keyword evidence="10 11" id="KW-0804">Transcription</keyword>
<keyword evidence="5 11" id="KW-0408">Iron</keyword>
<evidence type="ECO:0000256" key="3">
    <source>
        <dbReference type="ARBA" id="ARBA00022485"/>
    </source>
</evidence>
<comment type="PTM">
    <text evidence="11">The Fe-S cluster can be nitrosylated by nitric oxide (NO).</text>
</comment>
<dbReference type="InterPro" id="IPR003482">
    <property type="entry name" value="Whib"/>
</dbReference>
<keyword evidence="3 11" id="KW-0004">4Fe-4S</keyword>
<evidence type="ECO:0000256" key="6">
    <source>
        <dbReference type="ARBA" id="ARBA00023014"/>
    </source>
</evidence>
<reference evidence="14 15" key="1">
    <citation type="submission" date="2014-09" db="EMBL/GenBank/DDBJ databases">
        <title>Draft genome sequence of Streptomyces natalensis ATCC 27448, producer of the antifungal pimaricin.</title>
        <authorList>
            <person name="Mendes M.V."/>
            <person name="Beites T."/>
            <person name="Pires S."/>
            <person name="Santos C.L."/>
            <person name="Moradas-Ferreira P."/>
        </authorList>
    </citation>
    <scope>NUCLEOTIDE SEQUENCE [LARGE SCALE GENOMIC DNA]</scope>
    <source>
        <strain evidence="14 15">ATCC 27448</strain>
    </source>
</reference>
<feature type="binding site" evidence="11">
    <location>
        <position position="56"/>
    </location>
    <ligand>
        <name>[4Fe-4S] cluster</name>
        <dbReference type="ChEBI" id="CHEBI:49883"/>
    </ligand>
</feature>
<feature type="binding site" evidence="11">
    <location>
        <position position="53"/>
    </location>
    <ligand>
        <name>[4Fe-4S] cluster</name>
        <dbReference type="ChEBI" id="CHEBI:49883"/>
    </ligand>
</feature>
<evidence type="ECO:0000256" key="9">
    <source>
        <dbReference type="ARBA" id="ARBA00023157"/>
    </source>
</evidence>
<dbReference type="EMBL" id="JRKI01000016">
    <property type="protein sequence ID" value="KIZ17861.1"/>
    <property type="molecule type" value="Genomic_DNA"/>
</dbReference>
<evidence type="ECO:0000256" key="4">
    <source>
        <dbReference type="ARBA" id="ARBA00022723"/>
    </source>
</evidence>
<dbReference type="RefSeq" id="WP_030063925.1">
    <property type="nucleotide sequence ID" value="NZ_JRKI01000016.1"/>
</dbReference>
<feature type="compositionally biased region" description="Basic and acidic residues" evidence="12">
    <location>
        <begin position="154"/>
        <end position="166"/>
    </location>
</feature>
<feature type="binding site" evidence="11">
    <location>
        <position position="62"/>
    </location>
    <ligand>
        <name>[4Fe-4S] cluster</name>
        <dbReference type="ChEBI" id="CHEBI:49883"/>
    </ligand>
</feature>
<evidence type="ECO:0000256" key="2">
    <source>
        <dbReference type="ARBA" id="ARBA00006597"/>
    </source>
</evidence>
<feature type="region of interest" description="Disordered" evidence="12">
    <location>
        <begin position="146"/>
        <end position="199"/>
    </location>
</feature>
<dbReference type="GO" id="GO:0045454">
    <property type="term" value="P:cell redox homeostasis"/>
    <property type="evidence" value="ECO:0007669"/>
    <property type="project" value="TreeGrafter"/>
</dbReference>
<evidence type="ECO:0000313" key="15">
    <source>
        <dbReference type="Proteomes" id="UP000032458"/>
    </source>
</evidence>
<feature type="compositionally biased region" description="Basic and acidic residues" evidence="12">
    <location>
        <begin position="174"/>
        <end position="192"/>
    </location>
</feature>
<dbReference type="GO" id="GO:0046872">
    <property type="term" value="F:metal ion binding"/>
    <property type="evidence" value="ECO:0007669"/>
    <property type="project" value="UniProtKB-KW"/>
</dbReference>
<evidence type="ECO:0000259" key="13">
    <source>
        <dbReference type="PROSITE" id="PS51674"/>
    </source>
</evidence>
<comment type="function">
    <text evidence="11">Acts as a transcriptional regulator. Probably redox-responsive. The apo- but not holo-form probably binds DNA.</text>
</comment>
<dbReference type="PANTHER" id="PTHR38839">
    <property type="entry name" value="TRANSCRIPTIONAL REGULATOR WHID-RELATED"/>
    <property type="match status" value="1"/>
</dbReference>
<keyword evidence="11" id="KW-0963">Cytoplasm</keyword>
<dbReference type="GO" id="GO:0047134">
    <property type="term" value="F:protein-disulfide reductase [NAD(P)H] activity"/>
    <property type="evidence" value="ECO:0007669"/>
    <property type="project" value="TreeGrafter"/>
</dbReference>
<dbReference type="AlphaFoldDB" id="A0A0D7CP85"/>
<comment type="PTM">
    <text evidence="11">Upon Fe-S cluster removal intramolecular disulfide bonds are formed.</text>
</comment>
<feature type="binding site" evidence="11">
    <location>
        <position position="24"/>
    </location>
    <ligand>
        <name>[4Fe-4S] cluster</name>
        <dbReference type="ChEBI" id="CHEBI:49883"/>
    </ligand>
</feature>
<dbReference type="PROSITE" id="PS51674">
    <property type="entry name" value="4FE4S_WBL"/>
    <property type="match status" value="1"/>
</dbReference>
<evidence type="ECO:0000256" key="5">
    <source>
        <dbReference type="ARBA" id="ARBA00023004"/>
    </source>
</evidence>
<keyword evidence="8 11" id="KW-0238">DNA-binding</keyword>
<comment type="cofactor">
    <cofactor evidence="11">
        <name>[4Fe-4S] cluster</name>
        <dbReference type="ChEBI" id="CHEBI:49883"/>
    </cofactor>
    <text evidence="11">Binds 1 [4Fe-4S] cluster per subunit. Following nitrosylation of the [4Fe-4S] cluster binds 1 [4Fe-8(NO)] cluster per subunit.</text>
</comment>
<dbReference type="InterPro" id="IPR034768">
    <property type="entry name" value="4FE4S_WBL"/>
</dbReference>
<dbReference type="GO" id="GO:0051539">
    <property type="term" value="F:4 iron, 4 sulfur cluster binding"/>
    <property type="evidence" value="ECO:0007669"/>
    <property type="project" value="UniProtKB-UniRule"/>
</dbReference>
<evidence type="ECO:0000256" key="12">
    <source>
        <dbReference type="SAM" id="MobiDB-lite"/>
    </source>
</evidence>
<dbReference type="GO" id="GO:0005737">
    <property type="term" value="C:cytoplasm"/>
    <property type="evidence" value="ECO:0007669"/>
    <property type="project" value="UniProtKB-SubCell"/>
</dbReference>
<gene>
    <name evidence="11" type="primary">whiB</name>
    <name evidence="14" type="ORF">SNA_11380</name>
</gene>
<feature type="domain" description="4Fe-4S Wbl-type" evidence="13">
    <location>
        <begin position="22"/>
        <end position="86"/>
    </location>
</feature>
<dbReference type="GO" id="GO:0035731">
    <property type="term" value="F:dinitrosyl-iron complex binding"/>
    <property type="evidence" value="ECO:0007669"/>
    <property type="project" value="UniProtKB-UniRule"/>
</dbReference>
<accession>A0A0D7CP85</accession>
<evidence type="ECO:0000256" key="8">
    <source>
        <dbReference type="ARBA" id="ARBA00023125"/>
    </source>
</evidence>
<comment type="caution">
    <text evidence="14">The sequence shown here is derived from an EMBL/GenBank/DDBJ whole genome shotgun (WGS) entry which is preliminary data.</text>
</comment>
<evidence type="ECO:0000256" key="7">
    <source>
        <dbReference type="ARBA" id="ARBA00023015"/>
    </source>
</evidence>
<organism evidence="14 15">
    <name type="scientific">Streptomyces natalensis ATCC 27448</name>
    <dbReference type="NCBI Taxonomy" id="1240678"/>
    <lineage>
        <taxon>Bacteria</taxon>
        <taxon>Bacillati</taxon>
        <taxon>Actinomycetota</taxon>
        <taxon>Actinomycetes</taxon>
        <taxon>Kitasatosporales</taxon>
        <taxon>Streptomycetaceae</taxon>
        <taxon>Streptomyces</taxon>
    </lineage>
</organism>
<keyword evidence="4 11" id="KW-0479">Metal-binding</keyword>
<name>A0A0D7CP85_9ACTN</name>
<dbReference type="Pfam" id="PF02467">
    <property type="entry name" value="Whib"/>
    <property type="match status" value="1"/>
</dbReference>
<evidence type="ECO:0000313" key="14">
    <source>
        <dbReference type="EMBL" id="KIZ17861.1"/>
    </source>
</evidence>
<keyword evidence="6 11" id="KW-0411">Iron-sulfur</keyword>
<evidence type="ECO:0000256" key="11">
    <source>
        <dbReference type="HAMAP-Rule" id="MF_01479"/>
    </source>
</evidence>